<proteinExistence type="predicted"/>
<reference evidence="3" key="1">
    <citation type="submission" date="2013-10" db="EMBL/GenBank/DDBJ databases">
        <title>Genome sequencing of Onchocerca volvulus.</title>
        <authorList>
            <person name="Cotton J."/>
            <person name="Tsai J."/>
            <person name="Stanley E."/>
            <person name="Tracey A."/>
            <person name="Holroyd N."/>
            <person name="Lustigman S."/>
            <person name="Berriman M."/>
        </authorList>
    </citation>
    <scope>NUCLEOTIDE SEQUENCE</scope>
</reference>
<evidence type="ECO:0000313" key="3">
    <source>
        <dbReference type="Proteomes" id="UP000024404"/>
    </source>
</evidence>
<dbReference type="Proteomes" id="UP000024404">
    <property type="component" value="Unassembled WGS sequence"/>
</dbReference>
<reference evidence="2" key="2">
    <citation type="submission" date="2022-06" db="UniProtKB">
        <authorList>
            <consortium name="EnsemblMetazoa"/>
        </authorList>
    </citation>
    <scope>IDENTIFICATION</scope>
</reference>
<dbReference type="EMBL" id="CMVM020000122">
    <property type="status" value="NOT_ANNOTATED_CDS"/>
    <property type="molecule type" value="Genomic_DNA"/>
</dbReference>
<accession>A0A8R1TS17</accession>
<keyword evidence="3" id="KW-1185">Reference proteome</keyword>
<evidence type="ECO:0000313" key="2">
    <source>
        <dbReference type="EnsemblMetazoa" id="OVOC3932.1"/>
    </source>
</evidence>
<feature type="region of interest" description="Disordered" evidence="1">
    <location>
        <begin position="1"/>
        <end position="29"/>
    </location>
</feature>
<dbReference type="EnsemblMetazoa" id="OVOC3932.1">
    <property type="protein sequence ID" value="OVOC3932.1"/>
    <property type="gene ID" value="WBGene00240741"/>
</dbReference>
<feature type="compositionally biased region" description="Acidic residues" evidence="1">
    <location>
        <begin position="15"/>
        <end position="26"/>
    </location>
</feature>
<name>A0A8R1TS17_ONCVO</name>
<protein>
    <submittedName>
        <fullName evidence="2">Uncharacterized protein</fullName>
    </submittedName>
</protein>
<organism evidence="2 3">
    <name type="scientific">Onchocerca volvulus</name>
    <dbReference type="NCBI Taxonomy" id="6282"/>
    <lineage>
        <taxon>Eukaryota</taxon>
        <taxon>Metazoa</taxon>
        <taxon>Ecdysozoa</taxon>
        <taxon>Nematoda</taxon>
        <taxon>Chromadorea</taxon>
        <taxon>Rhabditida</taxon>
        <taxon>Spirurina</taxon>
        <taxon>Spiruromorpha</taxon>
        <taxon>Filarioidea</taxon>
        <taxon>Onchocercidae</taxon>
        <taxon>Onchocerca</taxon>
    </lineage>
</organism>
<feature type="compositionally biased region" description="Basic and acidic residues" evidence="1">
    <location>
        <begin position="1"/>
        <end position="14"/>
    </location>
</feature>
<evidence type="ECO:0000256" key="1">
    <source>
        <dbReference type="SAM" id="MobiDB-lite"/>
    </source>
</evidence>
<sequence length="78" mass="9274">MMEKNSKYARKKDEDKEDEEEKEEEEQKYIATQQLRLVAVTFRSCTMMRRPTPSPSPFHRPFLPLPSICQLRDKSSPQ</sequence>
<dbReference type="AlphaFoldDB" id="A0A8R1TS17"/>